<feature type="coiled-coil region" evidence="1">
    <location>
        <begin position="835"/>
        <end position="873"/>
    </location>
</feature>
<feature type="signal peptide" evidence="3">
    <location>
        <begin position="1"/>
        <end position="25"/>
    </location>
</feature>
<dbReference type="EMBL" id="OBEL01000002">
    <property type="protein sequence ID" value="SNZ19585.1"/>
    <property type="molecule type" value="Genomic_DNA"/>
</dbReference>
<name>A0A285PCV0_9HYPH</name>
<evidence type="ECO:0000256" key="2">
    <source>
        <dbReference type="SAM" id="MobiDB-lite"/>
    </source>
</evidence>
<feature type="compositionally biased region" description="Low complexity" evidence="2">
    <location>
        <begin position="882"/>
        <end position="904"/>
    </location>
</feature>
<accession>A0A285PCV0</accession>
<keyword evidence="3" id="KW-0732">Signal</keyword>
<dbReference type="Proteomes" id="UP000219439">
    <property type="component" value="Unassembled WGS sequence"/>
</dbReference>
<organism evidence="4 5">
    <name type="scientific">Cohaesibacter gelatinilyticus</name>
    <dbReference type="NCBI Taxonomy" id="372072"/>
    <lineage>
        <taxon>Bacteria</taxon>
        <taxon>Pseudomonadati</taxon>
        <taxon>Pseudomonadota</taxon>
        <taxon>Alphaproteobacteria</taxon>
        <taxon>Hyphomicrobiales</taxon>
        <taxon>Cohaesibacteraceae</taxon>
    </lineage>
</organism>
<gene>
    <name evidence="4" type="ORF">SAMN06265368_2675</name>
</gene>
<protein>
    <submittedName>
        <fullName evidence="4">Uncharacterized protein</fullName>
    </submittedName>
</protein>
<evidence type="ECO:0000313" key="5">
    <source>
        <dbReference type="Proteomes" id="UP000219439"/>
    </source>
</evidence>
<feature type="chain" id="PRO_5012718654" evidence="3">
    <location>
        <begin position="26"/>
        <end position="933"/>
    </location>
</feature>
<evidence type="ECO:0000313" key="4">
    <source>
        <dbReference type="EMBL" id="SNZ19585.1"/>
    </source>
</evidence>
<keyword evidence="5" id="KW-1185">Reference proteome</keyword>
<reference evidence="4 5" key="1">
    <citation type="submission" date="2017-09" db="EMBL/GenBank/DDBJ databases">
        <authorList>
            <person name="Ehlers B."/>
            <person name="Leendertz F.H."/>
        </authorList>
    </citation>
    <scope>NUCLEOTIDE SEQUENCE [LARGE SCALE GENOMIC DNA]</scope>
    <source>
        <strain evidence="4 5">DSM 18289</strain>
    </source>
</reference>
<keyword evidence="1" id="KW-0175">Coiled coil</keyword>
<evidence type="ECO:0000256" key="1">
    <source>
        <dbReference type="SAM" id="Coils"/>
    </source>
</evidence>
<feature type="coiled-coil region" evidence="1">
    <location>
        <begin position="158"/>
        <end position="185"/>
    </location>
</feature>
<dbReference type="AlphaFoldDB" id="A0A285PCV0"/>
<feature type="region of interest" description="Disordered" evidence="2">
    <location>
        <begin position="880"/>
        <end position="933"/>
    </location>
</feature>
<proteinExistence type="predicted"/>
<sequence length="933" mass="103872">MSCRTLKLLMASSLVAVHLVNGLSAAPVEKSSFELAEDRWLKAKTYLKETDQKIKDYDAMTPGVAASLMKQWTNNWRLYDKKRASQGVEADLLNERLRDLRRHIGLTMIVAAFADQQIKSAKLALEILKREDSWAPNDKQDTGREVRKAKKNAIKYRLSLAGEQKRNAKAQLDQLTQNYQSALAKLRTKVRPISVFHPKWDEMVKAQGKLKNAIAASAIAKTDMTFAGEKAIAAERVNDANYDYLVELLNSGPVQLDKIDVHFDDKPWYVVELKDSKAVEVAKGEIPPDIRMKAYKDVLKRLDEDMLSLEFQIDDATKLVNELGTKWRKEANISFDLDNSIAQLKVNAQWVNLGVEMSFMAIGILASGGLSAVQYAPNVVESVATSLSKKVVTTPNYVDPLTKAARAAIGGAVSQAPKAVRELSSRVLEASAKAMNDPYVKLSSDAIKRFYRFKQEQFQAAVRRTAKEVYFVSLPAKNIASGLGDNEYFLGDYIELSGAQGIVVADVLESVITNGGFDDARYAAQLGRAVATNQLSALSAEQVKGMNAAGLAIASTTVKVANQMITDLLVEDWQKDAIVAGAKAGVFKAEYFKILNVRNAMQDELAAKKTFKKSVETLLAQGPQAREYKVLADNAFSREEFDQFGRYQIKLRFSRPLLWPPVLKADGMGFSAGKAENLPHREWIFYVDHAQLPEDTRQVKLSIELDRREPYGLLDSNTKTPPQLVRIERNGWTGYEPGASNHILRIRPDDEKPGNLGLPQDLGLPQFPRYSLLNVVLHQEFIFNPNGPARIAVEFQGKRSVFATQKAATDYTESIQRKYVYLHDVATSEPKLMLRSEAEKIIRAEHKRVNAANNELQGKFLELQERARRSAEKLKDVLGQDALPKGLPGLPQLPDLQDALPAPDTTEPALPNIDEGLNLMPDLQPLNEKPIGE</sequence>
<evidence type="ECO:0000256" key="3">
    <source>
        <dbReference type="SAM" id="SignalP"/>
    </source>
</evidence>